<keyword evidence="2" id="KW-0812">Transmembrane</keyword>
<keyword evidence="4" id="KW-1185">Reference proteome</keyword>
<feature type="transmembrane region" description="Helical" evidence="2">
    <location>
        <begin position="353"/>
        <end position="372"/>
    </location>
</feature>
<protein>
    <submittedName>
        <fullName evidence="3">FSR family fosmidomycin resistance protein-like MFS transporter</fullName>
    </submittedName>
</protein>
<name>A0A7W7GZR0_9ACTN</name>
<keyword evidence="2" id="KW-1133">Transmembrane helix</keyword>
<dbReference type="AlphaFoldDB" id="A0A7W7GZR0"/>
<feature type="transmembrane region" description="Helical" evidence="2">
    <location>
        <begin position="235"/>
        <end position="253"/>
    </location>
</feature>
<feature type="transmembrane region" description="Helical" evidence="2">
    <location>
        <begin position="265"/>
        <end position="282"/>
    </location>
</feature>
<evidence type="ECO:0000313" key="4">
    <source>
        <dbReference type="Proteomes" id="UP000546162"/>
    </source>
</evidence>
<evidence type="ECO:0000256" key="2">
    <source>
        <dbReference type="SAM" id="Phobius"/>
    </source>
</evidence>
<proteinExistence type="predicted"/>
<feature type="transmembrane region" description="Helical" evidence="2">
    <location>
        <begin position="320"/>
        <end position="341"/>
    </location>
</feature>
<dbReference type="Proteomes" id="UP000546162">
    <property type="component" value="Unassembled WGS sequence"/>
</dbReference>
<feature type="transmembrane region" description="Helical" evidence="2">
    <location>
        <begin position="38"/>
        <end position="65"/>
    </location>
</feature>
<dbReference type="PANTHER" id="PTHR43129">
    <property type="entry name" value="FOSMIDOMYCIN RESISTANCE PROTEIN"/>
    <property type="match status" value="1"/>
</dbReference>
<feature type="transmembrane region" description="Helical" evidence="2">
    <location>
        <begin position="154"/>
        <end position="176"/>
    </location>
</feature>
<feature type="transmembrane region" description="Helical" evidence="2">
    <location>
        <begin position="128"/>
        <end position="148"/>
    </location>
</feature>
<feature type="transmembrane region" description="Helical" evidence="2">
    <location>
        <begin position="288"/>
        <end position="308"/>
    </location>
</feature>
<dbReference type="InterPro" id="IPR036259">
    <property type="entry name" value="MFS_trans_sf"/>
</dbReference>
<dbReference type="Gene3D" id="1.20.1250.20">
    <property type="entry name" value="MFS general substrate transporter like domains"/>
    <property type="match status" value="2"/>
</dbReference>
<dbReference type="Pfam" id="PF07690">
    <property type="entry name" value="MFS_1"/>
    <property type="match status" value="1"/>
</dbReference>
<feature type="transmembrane region" description="Helical" evidence="2">
    <location>
        <begin position="97"/>
        <end position="116"/>
    </location>
</feature>
<feature type="region of interest" description="Disordered" evidence="1">
    <location>
        <begin position="380"/>
        <end position="455"/>
    </location>
</feature>
<evidence type="ECO:0000256" key="1">
    <source>
        <dbReference type="SAM" id="MobiDB-lite"/>
    </source>
</evidence>
<evidence type="ECO:0000313" key="3">
    <source>
        <dbReference type="EMBL" id="MBB4741306.1"/>
    </source>
</evidence>
<dbReference type="EMBL" id="JACHNB010000001">
    <property type="protein sequence ID" value="MBB4741306.1"/>
    <property type="molecule type" value="Genomic_DNA"/>
</dbReference>
<dbReference type="CDD" id="cd17478">
    <property type="entry name" value="MFS_FsR"/>
    <property type="match status" value="1"/>
</dbReference>
<accession>A0A7W7GZR0</accession>
<keyword evidence="2" id="KW-0472">Membrane</keyword>
<dbReference type="InterPro" id="IPR011701">
    <property type="entry name" value="MFS"/>
</dbReference>
<reference evidence="3 4" key="1">
    <citation type="submission" date="2020-08" db="EMBL/GenBank/DDBJ databases">
        <title>Sequencing the genomes of 1000 actinobacteria strains.</title>
        <authorList>
            <person name="Klenk H.-P."/>
        </authorList>
    </citation>
    <scope>NUCLEOTIDE SEQUENCE [LARGE SCALE GENOMIC DNA]</scope>
    <source>
        <strain evidence="3 4">DSM 45809</strain>
    </source>
</reference>
<dbReference type="GO" id="GO:0005886">
    <property type="term" value="C:plasma membrane"/>
    <property type="evidence" value="ECO:0007669"/>
    <property type="project" value="TreeGrafter"/>
</dbReference>
<dbReference type="GO" id="GO:0022857">
    <property type="term" value="F:transmembrane transporter activity"/>
    <property type="evidence" value="ECO:0007669"/>
    <property type="project" value="InterPro"/>
</dbReference>
<gene>
    <name evidence="3" type="ORF">BJY16_004765</name>
</gene>
<feature type="compositionally biased region" description="Basic and acidic residues" evidence="1">
    <location>
        <begin position="389"/>
        <end position="399"/>
    </location>
</feature>
<comment type="caution">
    <text evidence="3">The sequence shown here is derived from an EMBL/GenBank/DDBJ whole genome shotgun (WGS) entry which is preliminary data.</text>
</comment>
<dbReference type="PANTHER" id="PTHR43129:SF1">
    <property type="entry name" value="FOSMIDOMYCIN RESISTANCE PROTEIN"/>
    <property type="match status" value="1"/>
</dbReference>
<feature type="transmembrane region" description="Helical" evidence="2">
    <location>
        <begin position="72"/>
        <end position="91"/>
    </location>
</feature>
<sequence length="455" mass="46878">MSSSWRRMRLWGTAHAVDDLYQGLVPATLPYFVLDHRYGYVAISGLTLAAALGSSIPQPFIGVLVDRYRLDWLAAAGVAVAGLGFGLSGLVGGWYPAVWTLILLSGLGVAMFHPAAGRAARAAAGDSAGAMSIFAAGGSVGFFLAPVLATPLLVRFGLSSTALFVLPALVVAGFLVRRRRVAPASKAAPIGSGDQWRPFIALTGIEVVRSAAFFAVNTFIELYWLRHLHAGRGPAGVALAVFLVGGVAGTLLGGRIADRVGAVRTVQWGALAGLPALAGLAFTSGPALPLIFAGLAGVALNIPFAVLVKLGQDYLPSRPGTAAGVTLGLGVSIGGLFAPLFGLTAQAHGPEGVFALLCLTPIPAFLLGLLLTDPDRSARQDHQLLGGPGHRDVAVDRPLDPVPEPLRVHHDDQVELQSLGKRRGQRPHPVGAGEGGIPDHAGDPLGVCGEPSGKD</sequence>
<feature type="transmembrane region" description="Helical" evidence="2">
    <location>
        <begin position="196"/>
        <end position="215"/>
    </location>
</feature>
<organism evidence="3 4">
    <name type="scientific">Actinoplanes octamycinicus</name>
    <dbReference type="NCBI Taxonomy" id="135948"/>
    <lineage>
        <taxon>Bacteria</taxon>
        <taxon>Bacillati</taxon>
        <taxon>Actinomycetota</taxon>
        <taxon>Actinomycetes</taxon>
        <taxon>Micromonosporales</taxon>
        <taxon>Micromonosporaceae</taxon>
        <taxon>Actinoplanes</taxon>
    </lineage>
</organism>
<dbReference type="SUPFAM" id="SSF103473">
    <property type="entry name" value="MFS general substrate transporter"/>
    <property type="match status" value="1"/>
</dbReference>